<dbReference type="Gene3D" id="1.10.150.50">
    <property type="entry name" value="Transcription Factor, Ets-1"/>
    <property type="match status" value="2"/>
</dbReference>
<protein>
    <recommendedName>
        <fullName evidence="2">SAM domain-containing protein</fullName>
    </recommendedName>
</protein>
<feature type="region of interest" description="Disordered" evidence="1">
    <location>
        <begin position="233"/>
        <end position="260"/>
    </location>
</feature>
<dbReference type="InterPro" id="IPR001660">
    <property type="entry name" value="SAM"/>
</dbReference>
<keyword evidence="4" id="KW-1185">Reference proteome</keyword>
<feature type="compositionally biased region" description="Polar residues" evidence="1">
    <location>
        <begin position="233"/>
        <end position="254"/>
    </location>
</feature>
<feature type="domain" description="SAM" evidence="2">
    <location>
        <begin position="71"/>
        <end position="134"/>
    </location>
</feature>
<evidence type="ECO:0000259" key="2">
    <source>
        <dbReference type="PROSITE" id="PS50105"/>
    </source>
</evidence>
<evidence type="ECO:0000256" key="1">
    <source>
        <dbReference type="SAM" id="MobiDB-lite"/>
    </source>
</evidence>
<feature type="compositionally biased region" description="Acidic residues" evidence="1">
    <location>
        <begin position="20"/>
        <end position="39"/>
    </location>
</feature>
<name>A0AA35RD44_GEOBA</name>
<evidence type="ECO:0000313" key="4">
    <source>
        <dbReference type="Proteomes" id="UP001174909"/>
    </source>
</evidence>
<dbReference type="SUPFAM" id="SSF47769">
    <property type="entry name" value="SAM/Pointed domain"/>
    <property type="match status" value="2"/>
</dbReference>
<proteinExistence type="predicted"/>
<feature type="domain" description="SAM" evidence="2">
    <location>
        <begin position="140"/>
        <end position="193"/>
    </location>
</feature>
<dbReference type="CDD" id="cd09487">
    <property type="entry name" value="SAM_superfamily"/>
    <property type="match status" value="1"/>
</dbReference>
<dbReference type="PROSITE" id="PS50105">
    <property type="entry name" value="SAM_DOMAIN"/>
    <property type="match status" value="2"/>
</dbReference>
<dbReference type="AlphaFoldDB" id="A0AA35RD44"/>
<dbReference type="Proteomes" id="UP001174909">
    <property type="component" value="Unassembled WGS sequence"/>
</dbReference>
<organism evidence="3 4">
    <name type="scientific">Geodia barretti</name>
    <name type="common">Barrett's horny sponge</name>
    <dbReference type="NCBI Taxonomy" id="519541"/>
    <lineage>
        <taxon>Eukaryota</taxon>
        <taxon>Metazoa</taxon>
        <taxon>Porifera</taxon>
        <taxon>Demospongiae</taxon>
        <taxon>Heteroscleromorpha</taxon>
        <taxon>Tetractinellida</taxon>
        <taxon>Astrophorina</taxon>
        <taxon>Geodiidae</taxon>
        <taxon>Geodia</taxon>
    </lineage>
</organism>
<gene>
    <name evidence="3" type="ORF">GBAR_LOCUS6259</name>
</gene>
<accession>A0AA35RD44</accession>
<dbReference type="SMART" id="SM00454">
    <property type="entry name" value="SAM"/>
    <property type="match status" value="2"/>
</dbReference>
<evidence type="ECO:0000313" key="3">
    <source>
        <dbReference type="EMBL" id="CAI8009275.1"/>
    </source>
</evidence>
<comment type="caution">
    <text evidence="3">The sequence shown here is derived from an EMBL/GenBank/DDBJ whole genome shotgun (WGS) entry which is preliminary data.</text>
</comment>
<feature type="region of interest" description="Disordered" evidence="1">
    <location>
        <begin position="1"/>
        <end position="59"/>
    </location>
</feature>
<dbReference type="EMBL" id="CASHTH010000934">
    <property type="protein sequence ID" value="CAI8009275.1"/>
    <property type="molecule type" value="Genomic_DNA"/>
</dbReference>
<sequence length="260" mass="28800">MGSFSTTLPRGTILYQKEDGSEEEDDLMGGGDEEEEEGQEREKEREEREEDDEFGVIPDGGISEADRVAEFTPERVAEFLKGIGLSRYAQSFLAFEVTGETLLEARDNDLRDIGVLLRLHQVKIITVFKRVVTGESPTGLTVDDVVNFLKKLKLDTYVNPFRANGIDGDILEAILARDGDKVMMESIGHEMKVTDIILEELGVTNGIQRAKIRTFKKFLSSSLASVRNSVQSTMNASVKTTTSRASVQSKSSSHTGRRTS</sequence>
<dbReference type="Pfam" id="PF00536">
    <property type="entry name" value="SAM_1"/>
    <property type="match status" value="2"/>
</dbReference>
<reference evidence="3" key="1">
    <citation type="submission" date="2023-03" db="EMBL/GenBank/DDBJ databases">
        <authorList>
            <person name="Steffen K."/>
            <person name="Cardenas P."/>
        </authorList>
    </citation>
    <scope>NUCLEOTIDE SEQUENCE</scope>
</reference>
<dbReference type="InterPro" id="IPR013761">
    <property type="entry name" value="SAM/pointed_sf"/>
</dbReference>